<dbReference type="EMBL" id="CAIX01000228">
    <property type="protein sequence ID" value="CCI48487.1"/>
    <property type="molecule type" value="Genomic_DNA"/>
</dbReference>
<evidence type="ECO:0000313" key="2">
    <source>
        <dbReference type="EMBL" id="CCI48487.1"/>
    </source>
</evidence>
<sequence>MSSNVFAVLRDGNRKNTRKAKDAESNDKKRLDMLRFADSTLAWDDDSDSRSSPKATIRTDDISNEGEIDSQDSENESESESEEEDDDEEKDECEGPVQNTDKTIKEKVKTPVKILSKKEKKKIEMEELESVLADLGIPVEDSRTNGENGNEQVEVPVDGVNGTIKKTKKKKKKATTTKDTPPVHAPESTICSETPACADIKTVIKSKGKKKKAGESTAVKLAREEALKAKNKKKNRDKASFNQF</sequence>
<feature type="compositionally biased region" description="Acidic residues" evidence="1">
    <location>
        <begin position="62"/>
        <end position="94"/>
    </location>
</feature>
<feature type="compositionally biased region" description="Basic residues" evidence="1">
    <location>
        <begin position="165"/>
        <end position="175"/>
    </location>
</feature>
<evidence type="ECO:0000313" key="3">
    <source>
        <dbReference type="Proteomes" id="UP000053237"/>
    </source>
</evidence>
<organism evidence="2 3">
    <name type="scientific">Albugo candida</name>
    <dbReference type="NCBI Taxonomy" id="65357"/>
    <lineage>
        <taxon>Eukaryota</taxon>
        <taxon>Sar</taxon>
        <taxon>Stramenopiles</taxon>
        <taxon>Oomycota</taxon>
        <taxon>Peronosporomycetes</taxon>
        <taxon>Albuginales</taxon>
        <taxon>Albuginaceae</taxon>
        <taxon>Albugo</taxon>
    </lineage>
</organism>
<feature type="region of interest" description="Disordered" evidence="1">
    <location>
        <begin position="139"/>
        <end position="189"/>
    </location>
</feature>
<dbReference type="Proteomes" id="UP000053237">
    <property type="component" value="Unassembled WGS sequence"/>
</dbReference>
<dbReference type="InParanoid" id="A0A024GP47"/>
<proteinExistence type="predicted"/>
<comment type="caution">
    <text evidence="2">The sequence shown here is derived from an EMBL/GenBank/DDBJ whole genome shotgun (WGS) entry which is preliminary data.</text>
</comment>
<reference evidence="2 3" key="1">
    <citation type="submission" date="2012-05" db="EMBL/GenBank/DDBJ databases">
        <title>Recombination and specialization in a pathogen metapopulation.</title>
        <authorList>
            <person name="Gardiner A."/>
            <person name="Kemen E."/>
            <person name="Schultz-Larsen T."/>
            <person name="MacLean D."/>
            <person name="Van Oosterhout C."/>
            <person name="Jones J.D.G."/>
        </authorList>
    </citation>
    <scope>NUCLEOTIDE SEQUENCE [LARGE SCALE GENOMIC DNA]</scope>
    <source>
        <strain evidence="2 3">Ac Nc2</strain>
    </source>
</reference>
<keyword evidence="3" id="KW-1185">Reference proteome</keyword>
<evidence type="ECO:0000256" key="1">
    <source>
        <dbReference type="SAM" id="MobiDB-lite"/>
    </source>
</evidence>
<feature type="region of interest" description="Disordered" evidence="1">
    <location>
        <begin position="1"/>
        <end position="107"/>
    </location>
</feature>
<name>A0A024GP47_9STRA</name>
<gene>
    <name evidence="2" type="ORF">BN9_096170</name>
</gene>
<dbReference type="AlphaFoldDB" id="A0A024GP47"/>
<accession>A0A024GP47</accession>
<protein>
    <submittedName>
        <fullName evidence="2">Uncharacterized protein</fullName>
    </submittedName>
</protein>
<feature type="compositionally biased region" description="Basic and acidic residues" evidence="1">
    <location>
        <begin position="11"/>
        <end position="35"/>
    </location>
</feature>